<evidence type="ECO:0000313" key="2">
    <source>
        <dbReference type="EMBL" id="NHN85615.1"/>
    </source>
</evidence>
<name>A0ABX0JSU7_9PROT</name>
<keyword evidence="3" id="KW-1185">Reference proteome</keyword>
<evidence type="ECO:0000256" key="1">
    <source>
        <dbReference type="SAM" id="SignalP"/>
    </source>
</evidence>
<dbReference type="EMBL" id="WOTB01000018">
    <property type="protein sequence ID" value="NHN85615.1"/>
    <property type="molecule type" value="Genomic_DNA"/>
</dbReference>
<accession>A0ABX0JSU7</accession>
<proteinExistence type="predicted"/>
<reference evidence="2 3" key="1">
    <citation type="journal article" date="2020" name="Int. J. Syst. Evol. Microbiol.">
        <title>Novel acetic acid bacteria from cider fermentations: Acetobacter conturbans sp. nov. and Acetobacter fallax sp. nov.</title>
        <authorList>
            <person name="Sombolestani A.S."/>
            <person name="Cleenwerck I."/>
            <person name="Cnockaert M."/>
            <person name="Borremans W."/>
            <person name="Wieme A.D."/>
            <person name="De Vuyst L."/>
            <person name="Vandamme P."/>
        </authorList>
    </citation>
    <scope>NUCLEOTIDE SEQUENCE [LARGE SCALE GENOMIC DNA]</scope>
    <source>
        <strain evidence="2 3">LMG 30640</strain>
    </source>
</reference>
<dbReference type="Proteomes" id="UP000635278">
    <property type="component" value="Unassembled WGS sequence"/>
</dbReference>
<dbReference type="InterPro" id="IPR015000">
    <property type="entry name" value="EipB-like"/>
</dbReference>
<dbReference type="RefSeq" id="WP_173584004.1">
    <property type="nucleotide sequence ID" value="NZ_WOTB01000018.1"/>
</dbReference>
<evidence type="ECO:0000313" key="3">
    <source>
        <dbReference type="Proteomes" id="UP000635278"/>
    </source>
</evidence>
<comment type="caution">
    <text evidence="2">The sequence shown here is derived from an EMBL/GenBank/DDBJ whole genome shotgun (WGS) entry which is preliminary data.</text>
</comment>
<protein>
    <submittedName>
        <fullName evidence="2">DUF1849 family protein</fullName>
    </submittedName>
</protein>
<feature type="chain" id="PRO_5045931969" evidence="1">
    <location>
        <begin position="33"/>
        <end position="289"/>
    </location>
</feature>
<feature type="signal peptide" evidence="1">
    <location>
        <begin position="1"/>
        <end position="32"/>
    </location>
</feature>
<keyword evidence="1" id="KW-0732">Signal</keyword>
<dbReference type="Pfam" id="PF08904">
    <property type="entry name" value="EipB_like"/>
    <property type="match status" value="1"/>
</dbReference>
<organism evidence="2 3">
    <name type="scientific">Acetobacter musti</name>
    <dbReference type="NCBI Taxonomy" id="864732"/>
    <lineage>
        <taxon>Bacteria</taxon>
        <taxon>Pseudomonadati</taxon>
        <taxon>Pseudomonadota</taxon>
        <taxon>Alphaproteobacteria</taxon>
        <taxon>Acetobacterales</taxon>
        <taxon>Acetobacteraceae</taxon>
        <taxon>Acetobacter</taxon>
    </lineage>
</organism>
<sequence>MTASRPALLRFTRSLCCPAALSALLLSLQAVAATPSTLTAQPPVTIAPHRAIYDLSLVRASADGPFIGASGTMTFVVSDVCSAWSTQQHMELDLFPRTGEVLHSVADDSSLESRDGHHFTFASTTVTNGQTDSIIRGEAVLAPDGSGAATYTLPEKKTVPLKAGTLFPVAQNIAILEAAGRGETGLSRPVFDGTTPDGAEDSYATLLGQAVPGTLPPFAPLSGLPATRFHLATYAAGSDDRPPDFELAARMFTNGVSDEIGMTFSGTRVQATLRSLEMRPAAAHCLRRP</sequence>
<gene>
    <name evidence="2" type="ORF">GOB93_13330</name>
</gene>